<evidence type="ECO:0000313" key="1">
    <source>
        <dbReference type="EMBL" id="OQW88100.1"/>
    </source>
</evidence>
<comment type="caution">
    <text evidence="1">The sequence shown here is derived from an EMBL/GenBank/DDBJ whole genome shotgun (WGS) entry which is preliminary data.</text>
</comment>
<sequence length="111" mass="12198">MLYKFKSKATGDVIMLQPNGQHVLEIIGKHSAADPSLQGILLPEQMPHALAALEAAIAREEATRAEAVARAKADNAPPPRFEVISLRQRALPFMDMVRHCMKAEESIVWGV</sequence>
<gene>
    <name evidence="1" type="ORF">BWK72_10165</name>
</gene>
<evidence type="ECO:0008006" key="3">
    <source>
        <dbReference type="Google" id="ProtNLM"/>
    </source>
</evidence>
<organism evidence="1 2">
    <name type="scientific">Rhodoferax ferrireducens</name>
    <dbReference type="NCBI Taxonomy" id="192843"/>
    <lineage>
        <taxon>Bacteria</taxon>
        <taxon>Pseudomonadati</taxon>
        <taxon>Pseudomonadota</taxon>
        <taxon>Betaproteobacteria</taxon>
        <taxon>Burkholderiales</taxon>
        <taxon>Comamonadaceae</taxon>
        <taxon>Rhodoferax</taxon>
    </lineage>
</organism>
<protein>
    <recommendedName>
        <fullName evidence="3">DUF1840 domain-containing protein</fullName>
    </recommendedName>
</protein>
<dbReference type="InterPro" id="IPR014991">
    <property type="entry name" value="DUF1840"/>
</dbReference>
<dbReference type="EMBL" id="MTEI01000005">
    <property type="protein sequence ID" value="OQW88100.1"/>
    <property type="molecule type" value="Genomic_DNA"/>
</dbReference>
<accession>A0A1W9KUF3</accession>
<proteinExistence type="predicted"/>
<dbReference type="Pfam" id="PF08895">
    <property type="entry name" value="DUF1840"/>
    <property type="match status" value="1"/>
</dbReference>
<dbReference type="Proteomes" id="UP000192505">
    <property type="component" value="Unassembled WGS sequence"/>
</dbReference>
<dbReference type="AlphaFoldDB" id="A0A1W9KUF3"/>
<evidence type="ECO:0000313" key="2">
    <source>
        <dbReference type="Proteomes" id="UP000192505"/>
    </source>
</evidence>
<reference evidence="1 2" key="1">
    <citation type="submission" date="2017-01" db="EMBL/GenBank/DDBJ databases">
        <title>Novel large sulfur bacteria in the metagenomes of groundwater-fed chemosynthetic microbial mats in the Lake Huron basin.</title>
        <authorList>
            <person name="Sharrar A.M."/>
            <person name="Flood B.E."/>
            <person name="Bailey J.V."/>
            <person name="Jones D.S."/>
            <person name="Biddanda B."/>
            <person name="Ruberg S.A."/>
            <person name="Marcus D.N."/>
            <person name="Dick G.J."/>
        </authorList>
    </citation>
    <scope>NUCLEOTIDE SEQUENCE [LARGE SCALE GENOMIC DNA]</scope>
    <source>
        <strain evidence="1">A7</strain>
    </source>
</reference>
<name>A0A1W9KUF3_9BURK</name>